<comment type="similarity">
    <text evidence="3 4">Belongs to the eukaryotic ribosomal protein eS32 family.</text>
</comment>
<dbReference type="AlphaFoldDB" id="A0A915EL07"/>
<keyword evidence="2 4" id="KW-0687">Ribonucleoprotein</keyword>
<evidence type="ECO:0000256" key="3">
    <source>
        <dbReference type="ARBA" id="ARBA00043969"/>
    </source>
</evidence>
<dbReference type="GO" id="GO:0003735">
    <property type="term" value="F:structural constituent of ribosome"/>
    <property type="evidence" value="ECO:0007669"/>
    <property type="project" value="UniProtKB-UniRule"/>
</dbReference>
<dbReference type="GO" id="GO:1990904">
    <property type="term" value="C:ribonucleoprotein complex"/>
    <property type="evidence" value="ECO:0007669"/>
    <property type="project" value="UniProtKB-KW"/>
</dbReference>
<organism evidence="5 6">
    <name type="scientific">Ditylenchus dipsaci</name>
    <dbReference type="NCBI Taxonomy" id="166011"/>
    <lineage>
        <taxon>Eukaryota</taxon>
        <taxon>Metazoa</taxon>
        <taxon>Ecdysozoa</taxon>
        <taxon>Nematoda</taxon>
        <taxon>Chromadorea</taxon>
        <taxon>Rhabditida</taxon>
        <taxon>Tylenchina</taxon>
        <taxon>Tylenchomorpha</taxon>
        <taxon>Sphaerularioidea</taxon>
        <taxon>Anguinidae</taxon>
        <taxon>Anguininae</taxon>
        <taxon>Ditylenchus</taxon>
    </lineage>
</organism>
<evidence type="ECO:0000256" key="2">
    <source>
        <dbReference type="ARBA" id="ARBA00023274"/>
    </source>
</evidence>
<dbReference type="GO" id="GO:0006412">
    <property type="term" value="P:translation"/>
    <property type="evidence" value="ECO:0007669"/>
    <property type="project" value="InterPro"/>
</dbReference>
<keyword evidence="5" id="KW-1185">Reference proteome</keyword>
<accession>A0A915EL07</accession>
<evidence type="ECO:0000313" key="6">
    <source>
        <dbReference type="WBParaSite" id="jg701"/>
    </source>
</evidence>
<protein>
    <recommendedName>
        <fullName evidence="4">60S ribosomal protein L41</fullName>
    </recommendedName>
</protein>
<dbReference type="Pfam" id="PF05162">
    <property type="entry name" value="Ribosomal_L41"/>
    <property type="match status" value="1"/>
</dbReference>
<sequence>MKDYKGTHVPVITFAVKDSDEKMEVLQTALELYFNKFKNHINCVKDHCYNAKADILFELIKADVKYIGCQVRYSKTGGISPKMNVKAVVYCETDPPVNVSTSTTKQEIELYKQHENSCAEIIKSGLGNSSSSLYPCFLVFENMRAKWRKKRMRRLKRKRRQSKK</sequence>
<evidence type="ECO:0000256" key="1">
    <source>
        <dbReference type="ARBA" id="ARBA00022980"/>
    </source>
</evidence>
<evidence type="ECO:0000313" key="5">
    <source>
        <dbReference type="Proteomes" id="UP000887574"/>
    </source>
</evidence>
<proteinExistence type="inferred from homology"/>
<dbReference type="WBParaSite" id="jg701">
    <property type="protein sequence ID" value="jg701"/>
    <property type="gene ID" value="jg701"/>
</dbReference>
<comment type="subunit">
    <text evidence="4">Component of the large ribosomal subunit.</text>
</comment>
<name>A0A915EL07_9BILA</name>
<dbReference type="GO" id="GO:0005840">
    <property type="term" value="C:ribosome"/>
    <property type="evidence" value="ECO:0007669"/>
    <property type="project" value="UniProtKB-KW"/>
</dbReference>
<reference evidence="6" key="1">
    <citation type="submission" date="2022-11" db="UniProtKB">
        <authorList>
            <consortium name="WormBaseParasite"/>
        </authorList>
    </citation>
    <scope>IDENTIFICATION</scope>
</reference>
<dbReference type="Proteomes" id="UP000887574">
    <property type="component" value="Unplaced"/>
</dbReference>
<evidence type="ECO:0000256" key="4">
    <source>
        <dbReference type="RuleBase" id="RU368055"/>
    </source>
</evidence>
<dbReference type="InterPro" id="IPR007836">
    <property type="entry name" value="Ribosomal_eS32"/>
</dbReference>
<keyword evidence="1 4" id="KW-0689">Ribosomal protein</keyword>